<dbReference type="CDD" id="cd06225">
    <property type="entry name" value="HAMP"/>
    <property type="match status" value="1"/>
</dbReference>
<evidence type="ECO:0000256" key="21">
    <source>
        <dbReference type="SAM" id="Phobius"/>
    </source>
</evidence>
<keyword evidence="21" id="KW-0472">Membrane</keyword>
<sequence length="445" mass="50378">MLILLVGVVSLQVNTAVKKELREQLKIQGLSYAESLAKLAPDYIFTENYYGLYELLSSTRLQNQAIAYIMILDTEGNVIISTFSEGIPEGLLDLNRIKPGQRYSIRTFNSSEGLIEDIAVPILNLRAGYVRVGLTEQTINVFISGINRTIIWLTLAVSFLGLFISYILAYLITSPLNRLRHSIKAVEQGNFNQEVRLFGLKDEVGELAYAFNQMLARLKQANDELMQKEKQRQMLLKKVIFAQEEERKRISRELHDEIGQALTSILISLKYLEGHLPEEQRHLLTDIRNLTAQTIDELKDLALSLRPSVLDNLGLLPAIKNLVRHWENRYGLTINLHLNLPSNFKLRNEAESSLYRVVQEALTNIARHAMASRVRLVFRIKNENLILKIADNGRGFSLNPVSEKSLGLIGMIERISLLGGNLQILSKPGKGTMVKIQLPLKEVIL</sequence>
<dbReference type="SMART" id="SM00387">
    <property type="entry name" value="HATPase_c"/>
    <property type="match status" value="1"/>
</dbReference>
<evidence type="ECO:0000313" key="24">
    <source>
        <dbReference type="EMBL" id="NYE56774.1"/>
    </source>
</evidence>
<evidence type="ECO:0000256" key="5">
    <source>
        <dbReference type="ARBA" id="ARBA00012438"/>
    </source>
</evidence>
<dbReference type="Gene3D" id="1.20.5.1930">
    <property type="match status" value="1"/>
</dbReference>
<evidence type="ECO:0000256" key="11">
    <source>
        <dbReference type="ARBA" id="ARBA00022723"/>
    </source>
</evidence>
<evidence type="ECO:0000256" key="9">
    <source>
        <dbReference type="ARBA" id="ARBA00022553"/>
    </source>
</evidence>
<keyword evidence="14" id="KW-0067">ATP-binding</keyword>
<evidence type="ECO:0000256" key="10">
    <source>
        <dbReference type="ARBA" id="ARBA00022679"/>
    </source>
</evidence>
<evidence type="ECO:0000259" key="22">
    <source>
        <dbReference type="PROSITE" id="PS50109"/>
    </source>
</evidence>
<evidence type="ECO:0000256" key="13">
    <source>
        <dbReference type="ARBA" id="ARBA00022777"/>
    </source>
</evidence>
<dbReference type="EMBL" id="JACCBS010000001">
    <property type="protein sequence ID" value="NYE56774.1"/>
    <property type="molecule type" value="Genomic_DNA"/>
</dbReference>
<evidence type="ECO:0000256" key="1">
    <source>
        <dbReference type="ARBA" id="ARBA00000085"/>
    </source>
</evidence>
<evidence type="ECO:0000256" key="12">
    <source>
        <dbReference type="ARBA" id="ARBA00022741"/>
    </source>
</evidence>
<evidence type="ECO:0000256" key="17">
    <source>
        <dbReference type="ARBA" id="ARBA00023014"/>
    </source>
</evidence>
<dbReference type="InterPro" id="IPR003594">
    <property type="entry name" value="HATPase_dom"/>
</dbReference>
<evidence type="ECO:0000256" key="19">
    <source>
        <dbReference type="ARBA" id="ARBA00030800"/>
    </source>
</evidence>
<evidence type="ECO:0000256" key="6">
    <source>
        <dbReference type="ARBA" id="ARBA00017322"/>
    </source>
</evidence>
<name>A0ABX2R6H2_9THEO</name>
<evidence type="ECO:0000256" key="16">
    <source>
        <dbReference type="ARBA" id="ARBA00023012"/>
    </source>
</evidence>
<comment type="cofactor">
    <cofactor evidence="2">
        <name>[4Fe-4S] cluster</name>
        <dbReference type="ChEBI" id="CHEBI:49883"/>
    </cofactor>
</comment>
<keyword evidence="21" id="KW-1133">Transmembrane helix</keyword>
<keyword evidence="10" id="KW-0808">Transferase</keyword>
<evidence type="ECO:0000256" key="4">
    <source>
        <dbReference type="ARBA" id="ARBA00004496"/>
    </source>
</evidence>
<dbReference type="InterPro" id="IPR036890">
    <property type="entry name" value="HATPase_C_sf"/>
</dbReference>
<dbReference type="SMART" id="SM00304">
    <property type="entry name" value="HAMP"/>
    <property type="match status" value="1"/>
</dbReference>
<dbReference type="GO" id="GO:0016301">
    <property type="term" value="F:kinase activity"/>
    <property type="evidence" value="ECO:0007669"/>
    <property type="project" value="UniProtKB-KW"/>
</dbReference>
<dbReference type="Pfam" id="PF02518">
    <property type="entry name" value="HATPase_c"/>
    <property type="match status" value="1"/>
</dbReference>
<keyword evidence="7" id="KW-0004">4Fe-4S</keyword>
<feature type="transmembrane region" description="Helical" evidence="21">
    <location>
        <begin position="150"/>
        <end position="172"/>
    </location>
</feature>
<dbReference type="InterPro" id="IPR003660">
    <property type="entry name" value="HAMP_dom"/>
</dbReference>
<keyword evidence="17" id="KW-0411">Iron-sulfur</keyword>
<gene>
    <name evidence="24" type="ORF">HDG70_000480</name>
</gene>
<keyword evidence="20" id="KW-0175">Coiled coil</keyword>
<evidence type="ECO:0000256" key="7">
    <source>
        <dbReference type="ARBA" id="ARBA00022485"/>
    </source>
</evidence>
<reference evidence="24 25" key="1">
    <citation type="submission" date="2020-07" db="EMBL/GenBank/DDBJ databases">
        <title>Genomic Encyclopedia of Type Strains, Phase III (KMG-III): the genomes of soil and plant-associated and newly described type strains.</title>
        <authorList>
            <person name="Whitman W."/>
        </authorList>
    </citation>
    <scope>NUCLEOTIDE SEQUENCE [LARGE SCALE GENOMIC DNA]</scope>
    <source>
        <strain evidence="24 25">DSM 11255</strain>
    </source>
</reference>
<dbReference type="SUPFAM" id="SSF55874">
    <property type="entry name" value="ATPase domain of HSP90 chaperone/DNA topoisomerase II/histidine kinase"/>
    <property type="match status" value="1"/>
</dbReference>
<dbReference type="PANTHER" id="PTHR24421:SF10">
    <property type="entry name" value="NITRATE_NITRITE SENSOR PROTEIN NARQ"/>
    <property type="match status" value="1"/>
</dbReference>
<keyword evidence="21" id="KW-0812">Transmembrane</keyword>
<dbReference type="InterPro" id="IPR011712">
    <property type="entry name" value="Sig_transdc_His_kin_sub3_dim/P"/>
</dbReference>
<keyword evidence="15" id="KW-0408">Iron</keyword>
<dbReference type="Gene3D" id="3.30.565.10">
    <property type="entry name" value="Histidine kinase-like ATPase, C-terminal domain"/>
    <property type="match status" value="1"/>
</dbReference>
<dbReference type="EC" id="2.7.13.3" evidence="5"/>
<accession>A0ABX2R6H2</accession>
<keyword evidence="8" id="KW-0963">Cytoplasm</keyword>
<dbReference type="Proteomes" id="UP000604066">
    <property type="component" value="Unassembled WGS sequence"/>
</dbReference>
<organism evidence="24 25">
    <name type="scientific">Carboxydothermus ferrireducens DSM 11255</name>
    <dbReference type="NCBI Taxonomy" id="1119529"/>
    <lineage>
        <taxon>Bacteria</taxon>
        <taxon>Bacillati</taxon>
        <taxon>Bacillota</taxon>
        <taxon>Clostridia</taxon>
        <taxon>Thermoanaerobacterales</taxon>
        <taxon>Thermoanaerobacteraceae</taxon>
        <taxon>Carboxydothermus</taxon>
    </lineage>
</organism>
<keyword evidence="9" id="KW-0597">Phosphoprotein</keyword>
<evidence type="ECO:0000256" key="18">
    <source>
        <dbReference type="ARBA" id="ARBA00024827"/>
    </source>
</evidence>
<keyword evidence="16" id="KW-0902">Two-component regulatory system</keyword>
<keyword evidence="25" id="KW-1185">Reference proteome</keyword>
<keyword evidence="12" id="KW-0547">Nucleotide-binding</keyword>
<comment type="subcellular location">
    <subcellularLocation>
        <location evidence="4">Cytoplasm</location>
    </subcellularLocation>
    <subcellularLocation>
        <location evidence="3">Membrane</location>
    </subcellularLocation>
</comment>
<evidence type="ECO:0000256" key="2">
    <source>
        <dbReference type="ARBA" id="ARBA00001966"/>
    </source>
</evidence>
<comment type="caution">
    <text evidence="24">The sequence shown here is derived from an EMBL/GenBank/DDBJ whole genome shotgun (WGS) entry which is preliminary data.</text>
</comment>
<dbReference type="InterPro" id="IPR050482">
    <property type="entry name" value="Sensor_HK_TwoCompSys"/>
</dbReference>
<dbReference type="CDD" id="cd16917">
    <property type="entry name" value="HATPase_UhpB-NarQ-NarX-like"/>
    <property type="match status" value="1"/>
</dbReference>
<feature type="domain" description="Histidine kinase" evidence="22">
    <location>
        <begin position="253"/>
        <end position="442"/>
    </location>
</feature>
<evidence type="ECO:0000256" key="14">
    <source>
        <dbReference type="ARBA" id="ARBA00022840"/>
    </source>
</evidence>
<dbReference type="PROSITE" id="PS50109">
    <property type="entry name" value="HIS_KIN"/>
    <property type="match status" value="1"/>
</dbReference>
<protein>
    <recommendedName>
        <fullName evidence="6">Oxygen sensor histidine kinase NreB</fullName>
        <ecNumber evidence="5">2.7.13.3</ecNumber>
    </recommendedName>
    <alternativeName>
        <fullName evidence="19">Nitrogen regulation protein B</fullName>
    </alternativeName>
</protein>
<evidence type="ECO:0000256" key="20">
    <source>
        <dbReference type="SAM" id="Coils"/>
    </source>
</evidence>
<evidence type="ECO:0000313" key="25">
    <source>
        <dbReference type="Proteomes" id="UP000604066"/>
    </source>
</evidence>
<evidence type="ECO:0000256" key="8">
    <source>
        <dbReference type="ARBA" id="ARBA00022490"/>
    </source>
</evidence>
<dbReference type="InterPro" id="IPR005467">
    <property type="entry name" value="His_kinase_dom"/>
</dbReference>
<comment type="catalytic activity">
    <reaction evidence="1">
        <text>ATP + protein L-histidine = ADP + protein N-phospho-L-histidine.</text>
        <dbReference type="EC" id="2.7.13.3"/>
    </reaction>
</comment>
<feature type="coiled-coil region" evidence="20">
    <location>
        <begin position="211"/>
        <end position="245"/>
    </location>
</feature>
<dbReference type="Pfam" id="PF00672">
    <property type="entry name" value="HAMP"/>
    <property type="match status" value="1"/>
</dbReference>
<dbReference type="Gene3D" id="6.10.340.10">
    <property type="match status" value="1"/>
</dbReference>
<comment type="function">
    <text evidence="18">Member of the two-component regulatory system NreB/NreC involved in the control of dissimilatory nitrate/nitrite reduction in response to oxygen. NreB functions as a direct oxygen sensor histidine kinase which is autophosphorylated, in the absence of oxygen, probably at the conserved histidine residue, and transfers its phosphate group probably to a conserved aspartate residue of NreC. NreB/NreC activates the expression of the nitrate (narGHJI) and nitrite (nir) reductase operons, as well as the putative nitrate transporter gene narT.</text>
</comment>
<dbReference type="PRINTS" id="PR00344">
    <property type="entry name" value="BCTRLSENSOR"/>
</dbReference>
<dbReference type="SUPFAM" id="SSF158472">
    <property type="entry name" value="HAMP domain-like"/>
    <property type="match status" value="1"/>
</dbReference>
<feature type="domain" description="HAMP" evidence="23">
    <location>
        <begin position="170"/>
        <end position="223"/>
    </location>
</feature>
<evidence type="ECO:0000256" key="3">
    <source>
        <dbReference type="ARBA" id="ARBA00004370"/>
    </source>
</evidence>
<evidence type="ECO:0000256" key="15">
    <source>
        <dbReference type="ARBA" id="ARBA00023004"/>
    </source>
</evidence>
<dbReference type="RefSeq" id="WP_161625146.1">
    <property type="nucleotide sequence ID" value="NZ_KE386562.1"/>
</dbReference>
<keyword evidence="11" id="KW-0479">Metal-binding</keyword>
<evidence type="ECO:0000259" key="23">
    <source>
        <dbReference type="PROSITE" id="PS50885"/>
    </source>
</evidence>
<dbReference type="InterPro" id="IPR004358">
    <property type="entry name" value="Sig_transdc_His_kin-like_C"/>
</dbReference>
<keyword evidence="13 24" id="KW-0418">Kinase</keyword>
<proteinExistence type="predicted"/>
<dbReference type="PANTHER" id="PTHR24421">
    <property type="entry name" value="NITRATE/NITRITE SENSOR PROTEIN NARX-RELATED"/>
    <property type="match status" value="1"/>
</dbReference>
<dbReference type="PROSITE" id="PS50885">
    <property type="entry name" value="HAMP"/>
    <property type="match status" value="1"/>
</dbReference>
<dbReference type="Pfam" id="PF07730">
    <property type="entry name" value="HisKA_3"/>
    <property type="match status" value="1"/>
</dbReference>